<dbReference type="SUPFAM" id="SSF51735">
    <property type="entry name" value="NAD(P)-binding Rossmann-fold domains"/>
    <property type="match status" value="1"/>
</dbReference>
<evidence type="ECO:0000259" key="1">
    <source>
        <dbReference type="Pfam" id="PF01408"/>
    </source>
</evidence>
<evidence type="ECO:0000313" key="3">
    <source>
        <dbReference type="EMBL" id="GAA1111876.1"/>
    </source>
</evidence>
<dbReference type="Gene3D" id="3.40.50.720">
    <property type="entry name" value="NAD(P)-binding Rossmann-like Domain"/>
    <property type="match status" value="1"/>
</dbReference>
<dbReference type="Pfam" id="PF22725">
    <property type="entry name" value="GFO_IDH_MocA_C3"/>
    <property type="match status" value="1"/>
</dbReference>
<name>A0ABP4EJ93_9ACTN</name>
<dbReference type="Gene3D" id="3.30.360.10">
    <property type="entry name" value="Dihydrodipicolinate Reductase, domain 2"/>
    <property type="match status" value="1"/>
</dbReference>
<dbReference type="Proteomes" id="UP001499987">
    <property type="component" value="Unassembled WGS sequence"/>
</dbReference>
<dbReference type="InterPro" id="IPR055170">
    <property type="entry name" value="GFO_IDH_MocA-like_dom"/>
</dbReference>
<dbReference type="RefSeq" id="WP_344626947.1">
    <property type="nucleotide sequence ID" value="NZ_BAAALD010000083.1"/>
</dbReference>
<gene>
    <name evidence="3" type="ORF">GCM10009663_61300</name>
</gene>
<feature type="domain" description="Gfo/Idh/MocA-like oxidoreductase N-terminal" evidence="1">
    <location>
        <begin position="25"/>
        <end position="141"/>
    </location>
</feature>
<evidence type="ECO:0008006" key="5">
    <source>
        <dbReference type="Google" id="ProtNLM"/>
    </source>
</evidence>
<evidence type="ECO:0000259" key="2">
    <source>
        <dbReference type="Pfam" id="PF22725"/>
    </source>
</evidence>
<protein>
    <recommendedName>
        <fullName evidence="5">Gfo/Idh/MocA family oxidoreductase</fullName>
    </recommendedName>
</protein>
<dbReference type="Pfam" id="PF01408">
    <property type="entry name" value="GFO_IDH_MocA"/>
    <property type="match status" value="1"/>
</dbReference>
<dbReference type="EMBL" id="BAAALD010000083">
    <property type="protein sequence ID" value="GAA1111876.1"/>
    <property type="molecule type" value="Genomic_DNA"/>
</dbReference>
<reference evidence="4" key="1">
    <citation type="journal article" date="2019" name="Int. J. Syst. Evol. Microbiol.">
        <title>The Global Catalogue of Microorganisms (GCM) 10K type strain sequencing project: providing services to taxonomists for standard genome sequencing and annotation.</title>
        <authorList>
            <consortium name="The Broad Institute Genomics Platform"/>
            <consortium name="The Broad Institute Genome Sequencing Center for Infectious Disease"/>
            <person name="Wu L."/>
            <person name="Ma J."/>
        </authorList>
    </citation>
    <scope>NUCLEOTIDE SEQUENCE [LARGE SCALE GENOMIC DNA]</scope>
    <source>
        <strain evidence="4">JCM 13002</strain>
    </source>
</reference>
<dbReference type="InterPro" id="IPR051450">
    <property type="entry name" value="Gfo/Idh/MocA_Oxidoreductases"/>
</dbReference>
<dbReference type="InterPro" id="IPR000683">
    <property type="entry name" value="Gfo/Idh/MocA-like_OxRdtase_N"/>
</dbReference>
<comment type="caution">
    <text evidence="3">The sequence shown here is derived from an EMBL/GenBank/DDBJ whole genome shotgun (WGS) entry which is preliminary data.</text>
</comment>
<sequence length="376" mass="39909">MTAIAATAEVLPAEGAAASCAPVGLVIVGHGRWGANHARAAATARGTVLKGVVDPRPAAREAARQRYGVRTSASLSQALSDSSVEAVVIATPAATHTEVVSEALRSGRHVLVEKPAAMNLAEAQMMAAEADARGLQLSAGHTFLYTQPVRNLARWLREAAPSTPWLVRSERLGGRRRTDCDVLWNFGPHDVSVLLHLLAEPVVEVTARGHRFPGGRHLDGVTLDLGFASGVRGEVYLGWRHPGAKRSLRVLGEDWAVKYRHGHLDGEDTLTQTGPQGPKEIDRLLADGCRPGERGGLRGYREPLILQLEEFALACRTGKPTVSGPEHLLAVTSVLEAAARSAELGGRALVPEPVVRPRTGESAAPFQSAGQALAQH</sequence>
<dbReference type="InterPro" id="IPR036291">
    <property type="entry name" value="NAD(P)-bd_dom_sf"/>
</dbReference>
<accession>A0ABP4EJ93</accession>
<proteinExistence type="predicted"/>
<dbReference type="PANTHER" id="PTHR43377">
    <property type="entry name" value="BILIVERDIN REDUCTASE A"/>
    <property type="match status" value="1"/>
</dbReference>
<feature type="domain" description="GFO/IDH/MocA-like oxidoreductase" evidence="2">
    <location>
        <begin position="162"/>
        <end position="254"/>
    </location>
</feature>
<organism evidence="3 4">
    <name type="scientific">Kitasatospora arboriphila</name>
    <dbReference type="NCBI Taxonomy" id="258052"/>
    <lineage>
        <taxon>Bacteria</taxon>
        <taxon>Bacillati</taxon>
        <taxon>Actinomycetota</taxon>
        <taxon>Actinomycetes</taxon>
        <taxon>Kitasatosporales</taxon>
        <taxon>Streptomycetaceae</taxon>
        <taxon>Kitasatospora</taxon>
    </lineage>
</organism>
<keyword evidence="4" id="KW-1185">Reference proteome</keyword>
<evidence type="ECO:0000313" key="4">
    <source>
        <dbReference type="Proteomes" id="UP001499987"/>
    </source>
</evidence>
<dbReference type="SUPFAM" id="SSF55347">
    <property type="entry name" value="Glyceraldehyde-3-phosphate dehydrogenase-like, C-terminal domain"/>
    <property type="match status" value="1"/>
</dbReference>
<dbReference type="PANTHER" id="PTHR43377:SF6">
    <property type="entry name" value="GFO_IDH_MOCA-LIKE OXIDOREDUCTASE N-TERMINAL DOMAIN-CONTAINING PROTEIN"/>
    <property type="match status" value="1"/>
</dbReference>